<comment type="caution">
    <text evidence="2">The sequence shown here is derived from an EMBL/GenBank/DDBJ whole genome shotgun (WGS) entry which is preliminary data.</text>
</comment>
<dbReference type="OrthoDB" id="5334865at2"/>
<sequence>MTKALQALLTGVFVTFILDFFIFLGLQKNYIDFYEIKVYYNVLFVDHQNIILFMFFSILTGFAIIYVKNLKISATFIFLLFIISLSTLYPNIGYALGEKMFMQKNVTLNDKKNFFVGDIYYEGREIITFYDYDLKKTILLKKKDLIR</sequence>
<dbReference type="EMBL" id="AUPZ01000015">
    <property type="protein sequence ID" value="EQB34613.1"/>
    <property type="molecule type" value="Genomic_DNA"/>
</dbReference>
<proteinExistence type="predicted"/>
<protein>
    <submittedName>
        <fullName evidence="2">Uncharacterized protein</fullName>
    </submittedName>
</protein>
<keyword evidence="1" id="KW-1133">Transmembrane helix</keyword>
<dbReference type="STRING" id="1172190.M947_10475"/>
<gene>
    <name evidence="2" type="ORF">M947_10475</name>
</gene>
<feature type="transmembrane region" description="Helical" evidence="1">
    <location>
        <begin position="6"/>
        <end position="26"/>
    </location>
</feature>
<keyword evidence="3" id="KW-1185">Reference proteome</keyword>
<evidence type="ECO:0000313" key="2">
    <source>
        <dbReference type="EMBL" id="EQB34613.1"/>
    </source>
</evidence>
<reference evidence="2 3" key="1">
    <citation type="submission" date="2013-07" db="EMBL/GenBank/DDBJ databases">
        <title>Sulfurimonas hongkongensis AST-10 Genome Sequencing.</title>
        <authorList>
            <person name="Cai L."/>
            <person name="Zhang T."/>
        </authorList>
    </citation>
    <scope>NUCLEOTIDE SEQUENCE [LARGE SCALE GENOMIC DNA]</scope>
    <source>
        <strain evidence="2 3">AST-10</strain>
    </source>
</reference>
<keyword evidence="1" id="KW-0472">Membrane</keyword>
<accession>T0KMK5</accession>
<organism evidence="2 3">
    <name type="scientific">Sulfurimonas hongkongensis</name>
    <dbReference type="NCBI Taxonomy" id="1172190"/>
    <lineage>
        <taxon>Bacteria</taxon>
        <taxon>Pseudomonadati</taxon>
        <taxon>Campylobacterota</taxon>
        <taxon>Epsilonproteobacteria</taxon>
        <taxon>Campylobacterales</taxon>
        <taxon>Sulfurimonadaceae</taxon>
        <taxon>Sulfurimonas</taxon>
    </lineage>
</organism>
<dbReference type="RefSeq" id="WP_021288333.1">
    <property type="nucleotide sequence ID" value="NZ_AUPZ01000015.1"/>
</dbReference>
<dbReference type="Proteomes" id="UP000015520">
    <property type="component" value="Unassembled WGS sequence"/>
</dbReference>
<feature type="transmembrane region" description="Helical" evidence="1">
    <location>
        <begin position="38"/>
        <end position="66"/>
    </location>
</feature>
<feature type="transmembrane region" description="Helical" evidence="1">
    <location>
        <begin position="72"/>
        <end position="96"/>
    </location>
</feature>
<keyword evidence="1" id="KW-0812">Transmembrane</keyword>
<dbReference type="PATRIC" id="fig|1172190.3.peg.2021"/>
<evidence type="ECO:0000256" key="1">
    <source>
        <dbReference type="SAM" id="Phobius"/>
    </source>
</evidence>
<dbReference type="AlphaFoldDB" id="T0KMK5"/>
<dbReference type="eggNOG" id="ENOG5032Q2G">
    <property type="taxonomic scope" value="Bacteria"/>
</dbReference>
<evidence type="ECO:0000313" key="3">
    <source>
        <dbReference type="Proteomes" id="UP000015520"/>
    </source>
</evidence>
<name>T0KMK5_9BACT</name>